<dbReference type="GeneID" id="108859706"/>
<reference evidence="1" key="1">
    <citation type="journal article" date="2019" name="Database">
        <title>The radish genome database (RadishGD): an integrated information resource for radish genomics.</title>
        <authorList>
            <person name="Yu H.J."/>
            <person name="Baek S."/>
            <person name="Lee Y.J."/>
            <person name="Cho A."/>
            <person name="Mun J.H."/>
        </authorList>
    </citation>
    <scope>NUCLEOTIDE SEQUENCE [LARGE SCALE GENOMIC DNA]</scope>
    <source>
        <strain evidence="1">cv. WK10039</strain>
    </source>
</reference>
<dbReference type="PANTHER" id="PTHR28653">
    <property type="match status" value="1"/>
</dbReference>
<evidence type="ECO:0000313" key="2">
    <source>
        <dbReference type="RefSeq" id="XP_056866574.1"/>
    </source>
</evidence>
<keyword evidence="1" id="KW-1185">Reference proteome</keyword>
<dbReference type="PANTHER" id="PTHR28653:SF1">
    <property type="entry name" value="ATPASE SWSAP1"/>
    <property type="match status" value="1"/>
</dbReference>
<dbReference type="OrthoDB" id="67296at2759"/>
<dbReference type="Gene3D" id="3.40.50.300">
    <property type="entry name" value="P-loop containing nucleotide triphosphate hydrolases"/>
    <property type="match status" value="1"/>
</dbReference>
<dbReference type="GO" id="GO:0000724">
    <property type="term" value="P:double-strand break repair via homologous recombination"/>
    <property type="evidence" value="ECO:0007669"/>
    <property type="project" value="TreeGrafter"/>
</dbReference>
<evidence type="ECO:0000313" key="1">
    <source>
        <dbReference type="Proteomes" id="UP000504610"/>
    </source>
</evidence>
<gene>
    <name evidence="2" type="primary">LOC108859706</name>
</gene>
<dbReference type="GO" id="GO:0003697">
    <property type="term" value="F:single-stranded DNA binding"/>
    <property type="evidence" value="ECO:0007669"/>
    <property type="project" value="TreeGrafter"/>
</dbReference>
<dbReference type="InterPro" id="IPR027417">
    <property type="entry name" value="P-loop_NTPase"/>
</dbReference>
<dbReference type="SUPFAM" id="SSF52540">
    <property type="entry name" value="P-loop containing nucleoside triphosphate hydrolases"/>
    <property type="match status" value="1"/>
</dbReference>
<accession>A0A9W3DRX6</accession>
<name>A0A9W3DRX6_RAPSA</name>
<proteinExistence type="predicted"/>
<protein>
    <submittedName>
        <fullName evidence="2">Uncharacterized protein LOC108859706</fullName>
    </submittedName>
</protein>
<dbReference type="AlphaFoldDB" id="A0A9W3DRX6"/>
<reference evidence="2" key="2">
    <citation type="submission" date="2025-08" db="UniProtKB">
        <authorList>
            <consortium name="RefSeq"/>
        </authorList>
    </citation>
    <scope>IDENTIFICATION</scope>
    <source>
        <tissue evidence="2">Leaf</tissue>
    </source>
</reference>
<sequence>MTLLTKPEFNRTEVFFVFVGFSWATFSKPPVKQMTERFFPTKPSSGGAGNHRRDQLTLLSGPITSGKTSLLFQFALNIASASLTNHVVFICHRKRIESNPPFLSQGIVPSSHVFNRIQMKYVDDDEGLRNYFAAFHLHLHLPAAVVIDDFGDYFTNSKGSLMNSRARDMAMVRTLALCHNAITDANKKAACELVLSETSSGDSPRSLFIYKRWISSIFTVKGHGDGSFLLRSNDGSSEKSAKYSIALQYLILEEIFD</sequence>
<dbReference type="GO" id="GO:0097196">
    <property type="term" value="C:Shu complex"/>
    <property type="evidence" value="ECO:0007669"/>
    <property type="project" value="TreeGrafter"/>
</dbReference>
<dbReference type="RefSeq" id="XP_056866574.1">
    <property type="nucleotide sequence ID" value="XM_057010594.1"/>
</dbReference>
<organism evidence="1 2">
    <name type="scientific">Raphanus sativus</name>
    <name type="common">Radish</name>
    <name type="synonym">Raphanus raphanistrum var. sativus</name>
    <dbReference type="NCBI Taxonomy" id="3726"/>
    <lineage>
        <taxon>Eukaryota</taxon>
        <taxon>Viridiplantae</taxon>
        <taxon>Streptophyta</taxon>
        <taxon>Embryophyta</taxon>
        <taxon>Tracheophyta</taxon>
        <taxon>Spermatophyta</taxon>
        <taxon>Magnoliopsida</taxon>
        <taxon>eudicotyledons</taxon>
        <taxon>Gunneridae</taxon>
        <taxon>Pentapetalae</taxon>
        <taxon>rosids</taxon>
        <taxon>malvids</taxon>
        <taxon>Brassicales</taxon>
        <taxon>Brassicaceae</taxon>
        <taxon>Brassiceae</taxon>
        <taxon>Raphanus</taxon>
    </lineage>
</organism>
<dbReference type="Proteomes" id="UP000504610">
    <property type="component" value="Chromosome 5"/>
</dbReference>
<dbReference type="KEGG" id="rsz:108859706"/>